<evidence type="ECO:0000313" key="14">
    <source>
        <dbReference type="EMBL" id="GAX15001.1"/>
    </source>
</evidence>
<dbReference type="InterPro" id="IPR008698">
    <property type="entry name" value="NDUB7"/>
</dbReference>
<keyword evidence="11" id="KW-0472">Membrane</keyword>
<evidence type="ECO:0000256" key="3">
    <source>
        <dbReference type="ARBA" id="ARBA00004637"/>
    </source>
</evidence>
<name>A0A1Z5KBZ3_FISSO</name>
<keyword evidence="8" id="KW-0999">Mitochondrion inner membrane</keyword>
<evidence type="ECO:0000256" key="6">
    <source>
        <dbReference type="ARBA" id="ARBA00022448"/>
    </source>
</evidence>
<evidence type="ECO:0000256" key="2">
    <source>
        <dbReference type="ARBA" id="ARBA00004569"/>
    </source>
</evidence>
<comment type="similarity">
    <text evidence="4">Belongs to the complex I NDUFB7 subunit family.</text>
</comment>
<evidence type="ECO:0000256" key="10">
    <source>
        <dbReference type="ARBA" id="ARBA00023128"/>
    </source>
</evidence>
<evidence type="ECO:0000256" key="9">
    <source>
        <dbReference type="ARBA" id="ARBA00022982"/>
    </source>
</evidence>
<accession>A0A1Z5KBZ3</accession>
<evidence type="ECO:0000256" key="1">
    <source>
        <dbReference type="ARBA" id="ARBA00003195"/>
    </source>
</evidence>
<keyword evidence="6" id="KW-0813">Transport</keyword>
<dbReference type="Pfam" id="PF05676">
    <property type="entry name" value="NDUF_B7"/>
    <property type="match status" value="1"/>
</dbReference>
<evidence type="ECO:0000256" key="8">
    <source>
        <dbReference type="ARBA" id="ARBA00022792"/>
    </source>
</evidence>
<evidence type="ECO:0000313" key="16">
    <source>
        <dbReference type="Proteomes" id="UP000198406"/>
    </source>
</evidence>
<keyword evidence="16" id="KW-1185">Reference proteome</keyword>
<keyword evidence="12" id="KW-1015">Disulfide bond</keyword>
<dbReference type="InParanoid" id="A0A1Z5KBZ3"/>
<evidence type="ECO:0000256" key="12">
    <source>
        <dbReference type="ARBA" id="ARBA00023157"/>
    </source>
</evidence>
<keyword evidence="10" id="KW-0496">Mitochondrion</keyword>
<comment type="caution">
    <text evidence="15">The sequence shown here is derived from an EMBL/GenBank/DDBJ whole genome shotgun (WGS) entry which is preliminary data.</text>
</comment>
<dbReference type="GO" id="GO:0005758">
    <property type="term" value="C:mitochondrial intermembrane space"/>
    <property type="evidence" value="ECO:0007669"/>
    <property type="project" value="UniProtKB-SubCell"/>
</dbReference>
<dbReference type="PANTHER" id="PTHR20900:SF0">
    <property type="entry name" value="NADH DEHYDROGENASE [UBIQUINONE] 1 BETA SUBCOMPLEX SUBUNIT 7"/>
    <property type="match status" value="1"/>
</dbReference>
<dbReference type="AlphaFoldDB" id="A0A1Z5KBZ3"/>
<dbReference type="GO" id="GO:0005743">
    <property type="term" value="C:mitochondrial inner membrane"/>
    <property type="evidence" value="ECO:0007669"/>
    <property type="project" value="UniProtKB-SubCell"/>
</dbReference>
<dbReference type="EMBL" id="BDSP01000087">
    <property type="protein sequence ID" value="GAX15001.1"/>
    <property type="molecule type" value="Genomic_DNA"/>
</dbReference>
<dbReference type="EMBL" id="BDSP01000203">
    <property type="protein sequence ID" value="GAX23726.1"/>
    <property type="molecule type" value="Genomic_DNA"/>
</dbReference>
<evidence type="ECO:0000256" key="13">
    <source>
        <dbReference type="SAM" id="MobiDB-lite"/>
    </source>
</evidence>
<keyword evidence="9" id="KW-0249">Electron transport</keyword>
<organism evidence="15 16">
    <name type="scientific">Fistulifera solaris</name>
    <name type="common">Oleaginous diatom</name>
    <dbReference type="NCBI Taxonomy" id="1519565"/>
    <lineage>
        <taxon>Eukaryota</taxon>
        <taxon>Sar</taxon>
        <taxon>Stramenopiles</taxon>
        <taxon>Ochrophyta</taxon>
        <taxon>Bacillariophyta</taxon>
        <taxon>Bacillariophyceae</taxon>
        <taxon>Bacillariophycidae</taxon>
        <taxon>Naviculales</taxon>
        <taxon>Naviculaceae</taxon>
        <taxon>Fistulifera</taxon>
    </lineage>
</organism>
<sequence length="83" mass="9549">MGGHGHSPEAAPQKNQDLKALSDHRVPVAFRDNCAHLLVKLNSCRRETFFDPGQCTHQRHIYEECEYIAWLDRTEQKKKMASA</sequence>
<comment type="subcellular location">
    <subcellularLocation>
        <location evidence="3">Mitochondrion inner membrane</location>
        <topology evidence="3">Peripheral membrane protein</topology>
    </subcellularLocation>
    <subcellularLocation>
        <location evidence="2">Mitochondrion intermembrane space</location>
    </subcellularLocation>
</comment>
<gene>
    <name evidence="15" type="ORF">FisN_12Hh303</name>
    <name evidence="14" type="ORF">FisN_12Lh303</name>
</gene>
<protein>
    <recommendedName>
        <fullName evidence="5">NADH dehydrogenase [ubiquinone] 1 beta subcomplex subunit 7</fullName>
    </recommendedName>
</protein>
<feature type="region of interest" description="Disordered" evidence="13">
    <location>
        <begin position="1"/>
        <end position="20"/>
    </location>
</feature>
<evidence type="ECO:0000256" key="7">
    <source>
        <dbReference type="ARBA" id="ARBA00022660"/>
    </source>
</evidence>
<keyword evidence="15" id="KW-0830">Ubiquinone</keyword>
<reference evidence="15" key="2">
    <citation type="submission" date="2017-06" db="EMBL/GenBank/DDBJ databases">
        <authorList>
            <person name="Kim H.J."/>
            <person name="Triplett B.A."/>
        </authorList>
    </citation>
    <scope>NUCLEOTIDE SEQUENCE</scope>
    <source>
        <strain evidence="15">JPCC DA0580</strain>
    </source>
</reference>
<dbReference type="Proteomes" id="UP000198406">
    <property type="component" value="Unassembled WGS sequence"/>
</dbReference>
<keyword evidence="7" id="KW-0679">Respiratory chain</keyword>
<evidence type="ECO:0000256" key="4">
    <source>
        <dbReference type="ARBA" id="ARBA00008006"/>
    </source>
</evidence>
<evidence type="ECO:0000313" key="15">
    <source>
        <dbReference type="EMBL" id="GAX23726.1"/>
    </source>
</evidence>
<dbReference type="PANTHER" id="PTHR20900">
    <property type="entry name" value="NADH:UBIQUINONE OXIDOREDUCTASE B18-LIKE SUBUNIT"/>
    <property type="match status" value="1"/>
</dbReference>
<comment type="function">
    <text evidence="1">Accessory subunit of the mitochondrial membrane respiratory chain NADH dehydrogenase (Complex I), that is believed not to be involved in catalysis. Complex I functions in the transfer of electrons from NADH to the respiratory chain. The immediate electron acceptor for the enzyme is believed to be ubiquinone.</text>
</comment>
<evidence type="ECO:0000256" key="11">
    <source>
        <dbReference type="ARBA" id="ARBA00023136"/>
    </source>
</evidence>
<proteinExistence type="inferred from homology"/>
<evidence type="ECO:0000256" key="5">
    <source>
        <dbReference type="ARBA" id="ARBA00018677"/>
    </source>
</evidence>
<reference evidence="15 16" key="1">
    <citation type="journal article" date="2015" name="Plant Cell">
        <title>Oil accumulation by the oleaginous diatom Fistulifera solaris as revealed by the genome and transcriptome.</title>
        <authorList>
            <person name="Tanaka T."/>
            <person name="Maeda Y."/>
            <person name="Veluchamy A."/>
            <person name="Tanaka M."/>
            <person name="Abida H."/>
            <person name="Marechal E."/>
            <person name="Bowler C."/>
            <person name="Muto M."/>
            <person name="Sunaga Y."/>
            <person name="Tanaka M."/>
            <person name="Yoshino T."/>
            <person name="Taniguchi T."/>
            <person name="Fukuda Y."/>
            <person name="Nemoto M."/>
            <person name="Matsumoto M."/>
            <person name="Wong P.S."/>
            <person name="Aburatani S."/>
            <person name="Fujibuchi W."/>
        </authorList>
    </citation>
    <scope>NUCLEOTIDE SEQUENCE [LARGE SCALE GENOMIC DNA]</scope>
    <source>
        <strain evidence="15 16">JPCC DA0580</strain>
    </source>
</reference>
<dbReference type="OrthoDB" id="268414at2759"/>